<reference evidence="2" key="1">
    <citation type="journal article" date="2015" name="Nat. Genet.">
        <title>The genome and transcriptome of the zoonotic hookworm Ancylostoma ceylanicum identify infection-specific gene families.</title>
        <authorList>
            <person name="Schwarz E.M."/>
            <person name="Hu Y."/>
            <person name="Antoshechkin I."/>
            <person name="Miller M.M."/>
            <person name="Sternberg P.W."/>
            <person name="Aroian R.V."/>
        </authorList>
    </citation>
    <scope>NUCLEOTIDE SEQUENCE</scope>
    <source>
        <strain evidence="2">HY135</strain>
    </source>
</reference>
<dbReference type="Proteomes" id="UP000024635">
    <property type="component" value="Unassembled WGS sequence"/>
</dbReference>
<organism evidence="1 2">
    <name type="scientific">Ancylostoma ceylanicum</name>
    <dbReference type="NCBI Taxonomy" id="53326"/>
    <lineage>
        <taxon>Eukaryota</taxon>
        <taxon>Metazoa</taxon>
        <taxon>Ecdysozoa</taxon>
        <taxon>Nematoda</taxon>
        <taxon>Chromadorea</taxon>
        <taxon>Rhabditida</taxon>
        <taxon>Rhabditina</taxon>
        <taxon>Rhabditomorpha</taxon>
        <taxon>Strongyloidea</taxon>
        <taxon>Ancylostomatidae</taxon>
        <taxon>Ancylostomatinae</taxon>
        <taxon>Ancylostoma</taxon>
    </lineage>
</organism>
<name>A0A016UXK9_9BILA</name>
<proteinExistence type="predicted"/>
<keyword evidence="2" id="KW-1185">Reference proteome</keyword>
<sequence>MGACSNSVAADYDCGNPAVQDLVRRTFQTKYGGRITAWGKRVLAVEDCAHPFDPEGDCLLFTYPAPTGAVVRFLD</sequence>
<dbReference type="EMBL" id="JARK01001360">
    <property type="protein sequence ID" value="EYC19497.1"/>
    <property type="molecule type" value="Genomic_DNA"/>
</dbReference>
<protein>
    <submittedName>
        <fullName evidence="1">Uncharacterized protein</fullName>
    </submittedName>
</protein>
<dbReference type="AlphaFoldDB" id="A0A016UXK9"/>
<evidence type="ECO:0000313" key="1">
    <source>
        <dbReference type="EMBL" id="EYC19497.1"/>
    </source>
</evidence>
<gene>
    <name evidence="1" type="primary">Acey_s0024.g895</name>
    <name evidence="1" type="ORF">Y032_0024g895</name>
</gene>
<comment type="caution">
    <text evidence="1">The sequence shown here is derived from an EMBL/GenBank/DDBJ whole genome shotgun (WGS) entry which is preliminary data.</text>
</comment>
<accession>A0A016UXK9</accession>
<evidence type="ECO:0000313" key="2">
    <source>
        <dbReference type="Proteomes" id="UP000024635"/>
    </source>
</evidence>